<dbReference type="EMBL" id="HBIN01001143">
    <property type="protein sequence ID" value="CAE0430301.1"/>
    <property type="molecule type" value="Transcribed_RNA"/>
</dbReference>
<evidence type="ECO:0000313" key="2">
    <source>
        <dbReference type="EMBL" id="CAE0430301.1"/>
    </source>
</evidence>
<dbReference type="AlphaFoldDB" id="A0A7S3LKY9"/>
<gene>
    <name evidence="2" type="ORF">ASTO00021_LOCUS618</name>
</gene>
<proteinExistence type="predicted"/>
<protein>
    <submittedName>
        <fullName evidence="2">Uncharacterized protein</fullName>
    </submittedName>
</protein>
<accession>A0A7S3LKY9</accession>
<sequence>MVGTHRRLPGSTRRKVGMTSNHHAPYDLGYTRATMDNTKGSETARSSKSHKVVLSSDCSLQLDYMKLESLVIVDQHATVNTFPGLVHTARHTTRVCNTRSRWSNLLELAVEGGTNDWGEVVTR</sequence>
<name>A0A7S3LKY9_9STRA</name>
<feature type="region of interest" description="Disordered" evidence="1">
    <location>
        <begin position="1"/>
        <end position="28"/>
    </location>
</feature>
<reference evidence="2" key="1">
    <citation type="submission" date="2021-01" db="EMBL/GenBank/DDBJ databases">
        <authorList>
            <person name="Corre E."/>
            <person name="Pelletier E."/>
            <person name="Niang G."/>
            <person name="Scheremetjew M."/>
            <person name="Finn R."/>
            <person name="Kale V."/>
            <person name="Holt S."/>
            <person name="Cochrane G."/>
            <person name="Meng A."/>
            <person name="Brown T."/>
            <person name="Cohen L."/>
        </authorList>
    </citation>
    <scope>NUCLEOTIDE SEQUENCE</scope>
    <source>
        <strain evidence="2">GSBS06</strain>
    </source>
</reference>
<evidence type="ECO:0000256" key="1">
    <source>
        <dbReference type="SAM" id="MobiDB-lite"/>
    </source>
</evidence>
<feature type="compositionally biased region" description="Basic residues" evidence="1">
    <location>
        <begin position="1"/>
        <end position="16"/>
    </location>
</feature>
<organism evidence="2">
    <name type="scientific">Aplanochytrium stocchinoi</name>
    <dbReference type="NCBI Taxonomy" id="215587"/>
    <lineage>
        <taxon>Eukaryota</taxon>
        <taxon>Sar</taxon>
        <taxon>Stramenopiles</taxon>
        <taxon>Bigyra</taxon>
        <taxon>Labyrinthulomycetes</taxon>
        <taxon>Thraustochytrida</taxon>
        <taxon>Thraustochytriidae</taxon>
        <taxon>Aplanochytrium</taxon>
    </lineage>
</organism>